<dbReference type="EMBL" id="JACASF010000012">
    <property type="protein sequence ID" value="KAF6444250.1"/>
    <property type="molecule type" value="Genomic_DNA"/>
</dbReference>
<feature type="compositionally biased region" description="Low complexity" evidence="1">
    <location>
        <begin position="82"/>
        <end position="92"/>
    </location>
</feature>
<feature type="compositionally biased region" description="Basic and acidic residues" evidence="1">
    <location>
        <begin position="94"/>
        <end position="108"/>
    </location>
</feature>
<comment type="caution">
    <text evidence="2">The sequence shown here is derived from an EMBL/GenBank/DDBJ whole genome shotgun (WGS) entry which is preliminary data.</text>
</comment>
<feature type="compositionally biased region" description="Basic residues" evidence="1">
    <location>
        <begin position="109"/>
        <end position="122"/>
    </location>
</feature>
<proteinExistence type="predicted"/>
<feature type="compositionally biased region" description="Low complexity" evidence="1">
    <location>
        <begin position="28"/>
        <end position="63"/>
    </location>
</feature>
<keyword evidence="3" id="KW-1185">Reference proteome</keyword>
<dbReference type="AlphaFoldDB" id="A0A7J8F9B2"/>
<protein>
    <submittedName>
        <fullName evidence="2">Uncharacterized protein</fullName>
    </submittedName>
</protein>
<dbReference type="Proteomes" id="UP000550707">
    <property type="component" value="Unassembled WGS sequence"/>
</dbReference>
<feature type="region of interest" description="Disordered" evidence="1">
    <location>
        <begin position="1"/>
        <end position="183"/>
    </location>
</feature>
<accession>A0A7J8F9B2</accession>
<reference evidence="2 3" key="1">
    <citation type="journal article" date="2020" name="Nature">
        <title>Six reference-quality genomes reveal evolution of bat adaptations.</title>
        <authorList>
            <person name="Jebb D."/>
            <person name="Huang Z."/>
            <person name="Pippel M."/>
            <person name="Hughes G.M."/>
            <person name="Lavrichenko K."/>
            <person name="Devanna P."/>
            <person name="Winkler S."/>
            <person name="Jermiin L.S."/>
            <person name="Skirmuntt E.C."/>
            <person name="Katzourakis A."/>
            <person name="Burkitt-Gray L."/>
            <person name="Ray D.A."/>
            <person name="Sullivan K.A.M."/>
            <person name="Roscito J.G."/>
            <person name="Kirilenko B.M."/>
            <person name="Davalos L.M."/>
            <person name="Corthals A.P."/>
            <person name="Power M.L."/>
            <person name="Jones G."/>
            <person name="Ransome R.D."/>
            <person name="Dechmann D.K.N."/>
            <person name="Locatelli A.G."/>
            <person name="Puechmaille S.J."/>
            <person name="Fedrigo O."/>
            <person name="Jarvis E.D."/>
            <person name="Hiller M."/>
            <person name="Vernes S.C."/>
            <person name="Myers E.W."/>
            <person name="Teeling E.C."/>
        </authorList>
    </citation>
    <scope>NUCLEOTIDE SEQUENCE [LARGE SCALE GENOMIC DNA]</scope>
    <source>
        <strain evidence="2">MMolMol1</strain>
        <tissue evidence="2">Muscle</tissue>
    </source>
</reference>
<name>A0A7J8F9B2_MOLMO</name>
<organism evidence="2 3">
    <name type="scientific">Molossus molossus</name>
    <name type="common">Pallas' mastiff bat</name>
    <name type="synonym">Vespertilio molossus</name>
    <dbReference type="NCBI Taxonomy" id="27622"/>
    <lineage>
        <taxon>Eukaryota</taxon>
        <taxon>Metazoa</taxon>
        <taxon>Chordata</taxon>
        <taxon>Craniata</taxon>
        <taxon>Vertebrata</taxon>
        <taxon>Euteleostomi</taxon>
        <taxon>Mammalia</taxon>
        <taxon>Eutheria</taxon>
        <taxon>Laurasiatheria</taxon>
        <taxon>Chiroptera</taxon>
        <taxon>Yangochiroptera</taxon>
        <taxon>Molossidae</taxon>
        <taxon>Molossus</taxon>
    </lineage>
</organism>
<evidence type="ECO:0000313" key="3">
    <source>
        <dbReference type="Proteomes" id="UP000550707"/>
    </source>
</evidence>
<dbReference type="InParanoid" id="A0A7J8F9B2"/>
<evidence type="ECO:0000313" key="2">
    <source>
        <dbReference type="EMBL" id="KAF6444250.1"/>
    </source>
</evidence>
<sequence>MASEPGTAPRNTHLQQRPPSPQHGPGGSSLSLQPPPEGTGAAPGTAAKPPTPEGAVAAAAAEAQHPPSRIELLGRRSHADPGGAPLSRAGGARLRRDDRGAAGGEPRRSLQRRLGRSCRQRRWATAPPGPHAGLRREDCGGRSGKSGWERRGTRAGAGRGGALPARPTASGPPRTTPLGGGNP</sequence>
<gene>
    <name evidence="2" type="ORF">HJG59_008554</name>
</gene>
<evidence type="ECO:0000256" key="1">
    <source>
        <dbReference type="SAM" id="MobiDB-lite"/>
    </source>
</evidence>